<name>A0AB94IQM2_9BACI</name>
<dbReference type="PANTHER" id="PTHR34982">
    <property type="entry name" value="YOP PROTEINS TRANSLOCATION PROTEIN L"/>
    <property type="match status" value="1"/>
</dbReference>
<feature type="domain" description="Flagellar assembly protein FliH/Type III secretion system HrpE" evidence="8">
    <location>
        <begin position="130"/>
        <end position="258"/>
    </location>
</feature>
<comment type="function">
    <text evidence="1">Needed for flagellar regrowth and assembly.</text>
</comment>
<evidence type="ECO:0000256" key="1">
    <source>
        <dbReference type="ARBA" id="ARBA00003041"/>
    </source>
</evidence>
<dbReference type="EMBL" id="ALAN01000055">
    <property type="protein sequence ID" value="ETI69344.1"/>
    <property type="molecule type" value="Genomic_DNA"/>
</dbReference>
<gene>
    <name evidence="9" type="ORF">BAVI_08046</name>
</gene>
<keyword evidence="9" id="KW-0969">Cilium</keyword>
<dbReference type="InterPro" id="IPR018035">
    <property type="entry name" value="Flagellar_FliH/T3SS_HrpE"/>
</dbReference>
<evidence type="ECO:0000259" key="8">
    <source>
        <dbReference type="Pfam" id="PF02108"/>
    </source>
</evidence>
<dbReference type="GO" id="GO:0044781">
    <property type="term" value="P:bacterial-type flagellum organization"/>
    <property type="evidence" value="ECO:0007669"/>
    <property type="project" value="UniProtKB-KW"/>
</dbReference>
<keyword evidence="7" id="KW-0175">Coiled coil</keyword>
<evidence type="ECO:0000256" key="2">
    <source>
        <dbReference type="ARBA" id="ARBA00006602"/>
    </source>
</evidence>
<dbReference type="Pfam" id="PF02108">
    <property type="entry name" value="FliH"/>
    <property type="match status" value="1"/>
</dbReference>
<evidence type="ECO:0000256" key="7">
    <source>
        <dbReference type="SAM" id="Coils"/>
    </source>
</evidence>
<dbReference type="Proteomes" id="UP000018877">
    <property type="component" value="Unassembled WGS sequence"/>
</dbReference>
<comment type="caution">
    <text evidence="9">The sequence shown here is derived from an EMBL/GenBank/DDBJ whole genome shotgun (WGS) entry which is preliminary data.</text>
</comment>
<accession>A0AB94IQM2</accession>
<keyword evidence="3" id="KW-0813">Transport</keyword>
<evidence type="ECO:0000256" key="6">
    <source>
        <dbReference type="ARBA" id="ARBA00023225"/>
    </source>
</evidence>
<evidence type="ECO:0000313" key="10">
    <source>
        <dbReference type="Proteomes" id="UP000018877"/>
    </source>
</evidence>
<keyword evidence="10" id="KW-1185">Reference proteome</keyword>
<evidence type="ECO:0000256" key="4">
    <source>
        <dbReference type="ARBA" id="ARBA00022795"/>
    </source>
</evidence>
<dbReference type="GO" id="GO:0015031">
    <property type="term" value="P:protein transport"/>
    <property type="evidence" value="ECO:0007669"/>
    <property type="project" value="UniProtKB-KW"/>
</dbReference>
<organism evidence="9 10">
    <name type="scientific">Neobacillus vireti LMG 21834</name>
    <dbReference type="NCBI Taxonomy" id="1131730"/>
    <lineage>
        <taxon>Bacteria</taxon>
        <taxon>Bacillati</taxon>
        <taxon>Bacillota</taxon>
        <taxon>Bacilli</taxon>
        <taxon>Bacillales</taxon>
        <taxon>Bacillaceae</taxon>
        <taxon>Neobacillus</taxon>
    </lineage>
</organism>
<keyword evidence="9" id="KW-0966">Cell projection</keyword>
<keyword evidence="9" id="KW-0282">Flagellum</keyword>
<dbReference type="GO" id="GO:0005829">
    <property type="term" value="C:cytosol"/>
    <property type="evidence" value="ECO:0007669"/>
    <property type="project" value="TreeGrafter"/>
</dbReference>
<protein>
    <submittedName>
        <fullName evidence="9">Flagellar biosynthesis/type III secretory pathway protein</fullName>
    </submittedName>
</protein>
<dbReference type="RefSeq" id="WP_024027814.1">
    <property type="nucleotide sequence ID" value="NZ_ALAN01000055.1"/>
</dbReference>
<dbReference type="PANTHER" id="PTHR34982:SF1">
    <property type="entry name" value="FLAGELLAR ASSEMBLY PROTEIN FLIH"/>
    <property type="match status" value="1"/>
</dbReference>
<feature type="coiled-coil region" evidence="7">
    <location>
        <begin position="114"/>
        <end position="145"/>
    </location>
</feature>
<sequence>MASYSKVFKATNLSLIEEVKVISQPLLAINAQGEISDTETQQAGDEGIGTQKANQLIQAAKAEAQAIIEMAEQNARSIEAATTDKINQWWEDNQQKLEGLSLEAKQQGFEEGLATGKQEAIQKIQQEYQEKLEQVQHLLNAAYEQKASIISEAEPFLLELSTVIASQIVKRELETNPDHFVELIQQHILRFKEKESITVCVHPDDFDFIQSQRVHLVAVVNGETEIKIIPDHSVSLKGCIIRTAYGSVDARIDTQIEEIKKVILEARREPESGTIS</sequence>
<evidence type="ECO:0000256" key="5">
    <source>
        <dbReference type="ARBA" id="ARBA00022927"/>
    </source>
</evidence>
<keyword evidence="6" id="KW-1006">Bacterial flagellum protein export</keyword>
<keyword evidence="4" id="KW-1005">Bacterial flagellum biogenesis</keyword>
<reference evidence="9 10" key="1">
    <citation type="journal article" date="2014" name="Environ. Microbiol.">
        <title>The nitrate-ammonifying and nosZ-carrying bacterium Bacillus vireti is a potent source and sink for nitric and nitrous oxide under high nitrate conditions.</title>
        <authorList>
            <person name="Mania D."/>
            <person name="Heylen K."/>
            <person name="van Spanning R.J."/>
            <person name="Frostegard A."/>
        </authorList>
    </citation>
    <scope>NUCLEOTIDE SEQUENCE [LARGE SCALE GENOMIC DNA]</scope>
    <source>
        <strain evidence="9 10">LMG 21834</strain>
    </source>
</reference>
<comment type="similarity">
    <text evidence="2">Belongs to the FliH family.</text>
</comment>
<dbReference type="AlphaFoldDB" id="A0AB94IQM2"/>
<evidence type="ECO:0000256" key="3">
    <source>
        <dbReference type="ARBA" id="ARBA00022448"/>
    </source>
</evidence>
<proteinExistence type="inferred from homology"/>
<keyword evidence="5" id="KW-0653">Protein transport</keyword>
<feature type="coiled-coil region" evidence="7">
    <location>
        <begin position="54"/>
        <end position="81"/>
    </location>
</feature>
<evidence type="ECO:0000313" key="9">
    <source>
        <dbReference type="EMBL" id="ETI69344.1"/>
    </source>
</evidence>
<dbReference type="InterPro" id="IPR051472">
    <property type="entry name" value="T3SS_Stator/FliH"/>
</dbReference>